<organism evidence="2 3">
    <name type="scientific">Agrobacterium tumefaciens</name>
    <dbReference type="NCBI Taxonomy" id="358"/>
    <lineage>
        <taxon>Bacteria</taxon>
        <taxon>Pseudomonadati</taxon>
        <taxon>Pseudomonadota</taxon>
        <taxon>Alphaproteobacteria</taxon>
        <taxon>Hyphomicrobiales</taxon>
        <taxon>Rhizobiaceae</taxon>
        <taxon>Rhizobium/Agrobacterium group</taxon>
        <taxon>Agrobacterium</taxon>
        <taxon>Agrobacterium tumefaciens complex</taxon>
    </lineage>
</organism>
<dbReference type="InterPro" id="IPR001387">
    <property type="entry name" value="Cro/C1-type_HTH"/>
</dbReference>
<dbReference type="Pfam" id="PF01381">
    <property type="entry name" value="HTH_3"/>
    <property type="match status" value="1"/>
</dbReference>
<dbReference type="PROSITE" id="PS50943">
    <property type="entry name" value="HTH_CROC1"/>
    <property type="match status" value="1"/>
</dbReference>
<dbReference type="Gene3D" id="1.10.260.40">
    <property type="entry name" value="lambda repressor-like DNA-binding domains"/>
    <property type="match status" value="1"/>
</dbReference>
<evidence type="ECO:0000313" key="2">
    <source>
        <dbReference type="EMBL" id="KIP99529.1"/>
    </source>
</evidence>
<sequence>MLGPAQIRGARALLGWSAAELAEHSGVSFSTIRRMEISAETVRKEALSRVRDTLKRAGVNFFQDRKAGLLIGLADVKHEQL</sequence>
<dbReference type="InterPro" id="IPR010982">
    <property type="entry name" value="Lambda_DNA-bd_dom_sf"/>
</dbReference>
<dbReference type="Proteomes" id="UP000035017">
    <property type="component" value="Unassembled WGS sequence"/>
</dbReference>
<proteinExistence type="predicted"/>
<feature type="domain" description="HTH cro/C1-type" evidence="1">
    <location>
        <begin position="7"/>
        <end position="36"/>
    </location>
</feature>
<dbReference type="CDD" id="cd00093">
    <property type="entry name" value="HTH_XRE"/>
    <property type="match status" value="1"/>
</dbReference>
<accession>A0A0D0KNC1</accession>
<dbReference type="GO" id="GO:0003677">
    <property type="term" value="F:DNA binding"/>
    <property type="evidence" value="ECO:0007669"/>
    <property type="project" value="InterPro"/>
</dbReference>
<evidence type="ECO:0000259" key="1">
    <source>
        <dbReference type="PROSITE" id="PS50943"/>
    </source>
</evidence>
<gene>
    <name evidence="2" type="ORF">RU07_18755</name>
</gene>
<dbReference type="AlphaFoldDB" id="A0A0D0KNC1"/>
<protein>
    <recommendedName>
        <fullName evidence="1">HTH cro/C1-type domain-containing protein</fullName>
    </recommendedName>
</protein>
<dbReference type="EMBL" id="JXQV01000027">
    <property type="protein sequence ID" value="KIP99529.1"/>
    <property type="molecule type" value="Genomic_DNA"/>
</dbReference>
<dbReference type="SUPFAM" id="SSF47413">
    <property type="entry name" value="lambda repressor-like DNA-binding domains"/>
    <property type="match status" value="1"/>
</dbReference>
<evidence type="ECO:0000313" key="3">
    <source>
        <dbReference type="Proteomes" id="UP000035017"/>
    </source>
</evidence>
<name>A0A0D0KNC1_AGRTU</name>
<comment type="caution">
    <text evidence="2">The sequence shown here is derived from an EMBL/GenBank/DDBJ whole genome shotgun (WGS) entry which is preliminary data.</text>
</comment>
<reference evidence="2 3" key="1">
    <citation type="submission" date="2014-12" db="EMBL/GenBank/DDBJ databases">
        <title>16Stimator: statistical estimation of ribosomal gene copy numbers from draft genome assemblies.</title>
        <authorList>
            <person name="Perisin M.A."/>
            <person name="Vetter M."/>
            <person name="Gilbert J.A."/>
            <person name="Bergelson J."/>
        </authorList>
    </citation>
    <scope>NUCLEOTIDE SEQUENCE [LARGE SCALE GENOMIC DNA]</scope>
    <source>
        <strain evidence="2 3">MEJ076</strain>
    </source>
</reference>